<keyword evidence="2" id="KW-0904">Protein phosphatase</keyword>
<accession>A0A6P4IBF9</accession>
<feature type="domain" description="Tyrosine-protein phosphatase" evidence="4">
    <location>
        <begin position="34"/>
        <end position="179"/>
    </location>
</feature>
<dbReference type="GeneID" id="108073149"/>
<evidence type="ECO:0000313" key="6">
    <source>
        <dbReference type="Proteomes" id="UP001652661"/>
    </source>
</evidence>
<dbReference type="InterPro" id="IPR020422">
    <property type="entry name" value="TYR_PHOSPHATASE_DUAL_dom"/>
</dbReference>
<reference evidence="6" key="1">
    <citation type="submission" date="2025-05" db="UniProtKB">
        <authorList>
            <consortium name="RefSeq"/>
        </authorList>
    </citation>
    <scope>NUCLEOTIDE SEQUENCE [LARGE SCALE GENOMIC DNA]</scope>
    <source>
        <strain evidence="6">14028-0561.14</strain>
    </source>
</reference>
<dbReference type="Pfam" id="PF00782">
    <property type="entry name" value="DSPc"/>
    <property type="match status" value="1"/>
</dbReference>
<dbReference type="GO" id="GO:0004651">
    <property type="term" value="F:polynucleotide 5'-phosphatase activity"/>
    <property type="evidence" value="ECO:0007669"/>
    <property type="project" value="TreeGrafter"/>
</dbReference>
<dbReference type="InterPro" id="IPR000387">
    <property type="entry name" value="Tyr_Pase_dom"/>
</dbReference>
<feature type="compositionally biased region" description="Basic and acidic residues" evidence="3">
    <location>
        <begin position="282"/>
        <end position="300"/>
    </location>
</feature>
<feature type="compositionally biased region" description="Basic and acidic residues" evidence="3">
    <location>
        <begin position="173"/>
        <end position="228"/>
    </location>
</feature>
<sequence length="348" mass="41691">MAKAIPDRWLNYNPIGERVPGTRFIAFKVPLHENVNARVEEKLRLAPESLMESVPNLGLIIDLTNTNRYYHPNAFAANDVRHQKLMIPGKQTPPRALAEKFCGFVADFLASNADNDKLIGVHCTHGVNRTGYLICYFMITMMKKSPKEAIETFAAARGHEIERQNYMSSLKDLTQKDEKQSSIESDGSGKSDSKQRSSYRKESGDRWQRDYQRHEGYQNKYNRIDQNHNYRKSYQNWRTQTPKPYFRSNGYQRESNYHRDNRSPYQNHQRYDRSHSAHSSHRWQDYKRDNYPREDHHYHYDGSNWQQDREERQDNRSRGYDQNYYQNHHRDERRRSHRSRRHRDSDVE</sequence>
<name>A0A6P4IBF9_DROKI</name>
<feature type="domain" description="Tyrosine specific protein phosphatases" evidence="5">
    <location>
        <begin position="99"/>
        <end position="168"/>
    </location>
</feature>
<dbReference type="PROSITE" id="PS50056">
    <property type="entry name" value="TYR_PHOSPHATASE_2"/>
    <property type="match status" value="1"/>
</dbReference>
<evidence type="ECO:0000256" key="3">
    <source>
        <dbReference type="SAM" id="MobiDB-lite"/>
    </source>
</evidence>
<dbReference type="InterPro" id="IPR016130">
    <property type="entry name" value="Tyr_Pase_AS"/>
</dbReference>
<feature type="compositionally biased region" description="Polar residues" evidence="3">
    <location>
        <begin position="232"/>
        <end position="242"/>
    </location>
</feature>
<dbReference type="SMART" id="SM00195">
    <property type="entry name" value="DSPc"/>
    <property type="match status" value="1"/>
</dbReference>
<proteinExistence type="predicted"/>
<dbReference type="InterPro" id="IPR029021">
    <property type="entry name" value="Prot-tyrosine_phosphatase-like"/>
</dbReference>
<evidence type="ECO:0000259" key="4">
    <source>
        <dbReference type="PROSITE" id="PS50054"/>
    </source>
</evidence>
<dbReference type="Gene3D" id="3.90.190.10">
    <property type="entry name" value="Protein tyrosine phosphatase superfamily"/>
    <property type="match status" value="1"/>
</dbReference>
<feature type="region of interest" description="Disordered" evidence="3">
    <location>
        <begin position="171"/>
        <end position="348"/>
    </location>
</feature>
<dbReference type="RefSeq" id="XP_017020146.1">
    <property type="nucleotide sequence ID" value="XM_017164657.3"/>
</dbReference>
<evidence type="ECO:0000313" key="7">
    <source>
        <dbReference type="RefSeq" id="XP_017020146.1"/>
    </source>
</evidence>
<keyword evidence="1" id="KW-0378">Hydrolase</keyword>
<dbReference type="PANTHER" id="PTHR10367:SF9">
    <property type="entry name" value="DUAL-SPECIFICITY PHOSPHATASE 11 (RNA_RNP COMPLEX 1-INTERACTING)"/>
    <property type="match status" value="1"/>
</dbReference>
<dbReference type="PROSITE" id="PS50054">
    <property type="entry name" value="TYR_PHOSPHATASE_DUAL"/>
    <property type="match status" value="1"/>
</dbReference>
<dbReference type="PANTHER" id="PTHR10367">
    <property type="entry name" value="MRNA-CAPPING ENZYME"/>
    <property type="match status" value="1"/>
</dbReference>
<dbReference type="OrthoDB" id="428974at2759"/>
<organism evidence="6 7">
    <name type="scientific">Drosophila kikkawai</name>
    <name type="common">Fruit fly</name>
    <dbReference type="NCBI Taxonomy" id="30033"/>
    <lineage>
        <taxon>Eukaryota</taxon>
        <taxon>Metazoa</taxon>
        <taxon>Ecdysozoa</taxon>
        <taxon>Arthropoda</taxon>
        <taxon>Hexapoda</taxon>
        <taxon>Insecta</taxon>
        <taxon>Pterygota</taxon>
        <taxon>Neoptera</taxon>
        <taxon>Endopterygota</taxon>
        <taxon>Diptera</taxon>
        <taxon>Brachycera</taxon>
        <taxon>Muscomorpha</taxon>
        <taxon>Ephydroidea</taxon>
        <taxon>Drosophilidae</taxon>
        <taxon>Drosophila</taxon>
        <taxon>Sophophora</taxon>
    </lineage>
</organism>
<dbReference type="PROSITE" id="PS00383">
    <property type="entry name" value="TYR_PHOSPHATASE_1"/>
    <property type="match status" value="1"/>
</dbReference>
<evidence type="ECO:0000256" key="1">
    <source>
        <dbReference type="ARBA" id="ARBA00022801"/>
    </source>
</evidence>
<evidence type="ECO:0000256" key="2">
    <source>
        <dbReference type="ARBA" id="ARBA00022912"/>
    </source>
</evidence>
<dbReference type="InterPro" id="IPR000340">
    <property type="entry name" value="Dual-sp_phosphatase_cat-dom"/>
</dbReference>
<reference evidence="7" key="2">
    <citation type="submission" date="2025-08" db="UniProtKB">
        <authorList>
            <consortium name="RefSeq"/>
        </authorList>
    </citation>
    <scope>IDENTIFICATION</scope>
    <source>
        <strain evidence="7">14028-0561.14</strain>
        <tissue evidence="7">Whole fly</tissue>
    </source>
</reference>
<keyword evidence="6" id="KW-1185">Reference proteome</keyword>
<dbReference type="SUPFAM" id="SSF52799">
    <property type="entry name" value="(Phosphotyrosine protein) phosphatases II"/>
    <property type="match status" value="1"/>
</dbReference>
<dbReference type="InterPro" id="IPR051029">
    <property type="entry name" value="mRNA_Capping_Enz/RNA_Phosphat"/>
</dbReference>
<protein>
    <submittedName>
        <fullName evidence="7">RNA/RNP complex-1-interacting phosphatase homolog isoform X1</fullName>
    </submittedName>
</protein>
<feature type="compositionally biased region" description="Basic and acidic residues" evidence="3">
    <location>
        <begin position="307"/>
        <end position="319"/>
    </location>
</feature>
<dbReference type="AlphaFoldDB" id="A0A6P4IBF9"/>
<gene>
    <name evidence="7" type="primary">LOC108073149</name>
</gene>
<dbReference type="GO" id="GO:0004721">
    <property type="term" value="F:phosphoprotein phosphatase activity"/>
    <property type="evidence" value="ECO:0007669"/>
    <property type="project" value="UniProtKB-KW"/>
</dbReference>
<dbReference type="Proteomes" id="UP001652661">
    <property type="component" value="Chromosome 2R"/>
</dbReference>
<evidence type="ECO:0000259" key="5">
    <source>
        <dbReference type="PROSITE" id="PS50056"/>
    </source>
</evidence>